<feature type="region of interest" description="Disordered" evidence="2">
    <location>
        <begin position="131"/>
        <end position="168"/>
    </location>
</feature>
<feature type="coiled-coil region" evidence="1">
    <location>
        <begin position="60"/>
        <end position="87"/>
    </location>
</feature>
<feature type="compositionally biased region" description="Low complexity" evidence="2">
    <location>
        <begin position="138"/>
        <end position="155"/>
    </location>
</feature>
<sequence>MAPHKTTVVLTKPPKTISEAIWDTRTKEFMESMKKRRLTGVKPTPYEEKIENEYWAEFKARELLADREKVDQRLEKEIRKRQKAERRARWEARCSTLIKTLSAFKRLVLMRKKKPAWKPLEPIYDSLGRTTPRPWELSTQPTSSSAYRSSPSVTSRASPGRPISQSHLHLCPTNSLKHIERHHRPETATNLPVPNRAHDRAILHNALLHKVLLQQLAIL</sequence>
<protein>
    <submittedName>
        <fullName evidence="3">Uncharacterized protein</fullName>
    </submittedName>
</protein>
<dbReference type="AlphaFoldDB" id="A0A8K0RTV3"/>
<evidence type="ECO:0000256" key="2">
    <source>
        <dbReference type="SAM" id="MobiDB-lite"/>
    </source>
</evidence>
<comment type="caution">
    <text evidence="3">The sequence shown here is derived from an EMBL/GenBank/DDBJ whole genome shotgun (WGS) entry which is preliminary data.</text>
</comment>
<keyword evidence="4" id="KW-1185">Reference proteome</keyword>
<dbReference type="EMBL" id="JAGPXF010000006">
    <property type="protein sequence ID" value="KAH7239289.1"/>
    <property type="molecule type" value="Genomic_DNA"/>
</dbReference>
<accession>A0A8K0RTV3</accession>
<name>A0A8K0RTV3_9HYPO</name>
<reference evidence="3" key="1">
    <citation type="journal article" date="2021" name="Nat. Commun.">
        <title>Genetic determinants of endophytism in the Arabidopsis root mycobiome.</title>
        <authorList>
            <person name="Mesny F."/>
            <person name="Miyauchi S."/>
            <person name="Thiergart T."/>
            <person name="Pickel B."/>
            <person name="Atanasova L."/>
            <person name="Karlsson M."/>
            <person name="Huettel B."/>
            <person name="Barry K.W."/>
            <person name="Haridas S."/>
            <person name="Chen C."/>
            <person name="Bauer D."/>
            <person name="Andreopoulos W."/>
            <person name="Pangilinan J."/>
            <person name="LaButti K."/>
            <person name="Riley R."/>
            <person name="Lipzen A."/>
            <person name="Clum A."/>
            <person name="Drula E."/>
            <person name="Henrissat B."/>
            <person name="Kohler A."/>
            <person name="Grigoriev I.V."/>
            <person name="Martin F.M."/>
            <person name="Hacquard S."/>
        </authorList>
    </citation>
    <scope>NUCLEOTIDE SEQUENCE</scope>
    <source>
        <strain evidence="3">MPI-SDFR-AT-0068</strain>
    </source>
</reference>
<evidence type="ECO:0000256" key="1">
    <source>
        <dbReference type="SAM" id="Coils"/>
    </source>
</evidence>
<evidence type="ECO:0000313" key="4">
    <source>
        <dbReference type="Proteomes" id="UP000813427"/>
    </source>
</evidence>
<evidence type="ECO:0000313" key="3">
    <source>
        <dbReference type="EMBL" id="KAH7239289.1"/>
    </source>
</evidence>
<keyword evidence="1" id="KW-0175">Coiled coil</keyword>
<dbReference type="Proteomes" id="UP000813427">
    <property type="component" value="Unassembled WGS sequence"/>
</dbReference>
<organism evidence="3 4">
    <name type="scientific">Fusarium tricinctum</name>
    <dbReference type="NCBI Taxonomy" id="61284"/>
    <lineage>
        <taxon>Eukaryota</taxon>
        <taxon>Fungi</taxon>
        <taxon>Dikarya</taxon>
        <taxon>Ascomycota</taxon>
        <taxon>Pezizomycotina</taxon>
        <taxon>Sordariomycetes</taxon>
        <taxon>Hypocreomycetidae</taxon>
        <taxon>Hypocreales</taxon>
        <taxon>Nectriaceae</taxon>
        <taxon>Fusarium</taxon>
        <taxon>Fusarium tricinctum species complex</taxon>
    </lineage>
</organism>
<gene>
    <name evidence="3" type="ORF">BKA59DRAFT_458607</name>
</gene>
<proteinExistence type="predicted"/>